<dbReference type="Pfam" id="PF00646">
    <property type="entry name" value="F-box"/>
    <property type="match status" value="1"/>
</dbReference>
<dbReference type="AlphaFoldDB" id="N1QSW7"/>
<accession>N1QSW7</accession>
<name>N1QSW7_AEGTA</name>
<dbReference type="InterPro" id="IPR036047">
    <property type="entry name" value="F-box-like_dom_sf"/>
</dbReference>
<dbReference type="Gene3D" id="1.20.1280.50">
    <property type="match status" value="1"/>
</dbReference>
<sequence>MPATLRPSSHQWADLLPELLGRVIDRLPRPDDRARFRAVCRPWHLAVRQHNRPQLPWIIYLDGTFVTFPDHGVCLDGVLLCGGKVVVVPWWLCA</sequence>
<proteinExistence type="predicted"/>
<dbReference type="EnsemblPlants" id="EMT03637">
    <property type="protein sequence ID" value="EMT03637"/>
    <property type="gene ID" value="F775_03494"/>
</dbReference>
<dbReference type="PANTHER" id="PTHR33110:SF100">
    <property type="entry name" value="F-BOX DOMAIN-CONTAINING PROTEIN"/>
    <property type="match status" value="1"/>
</dbReference>
<dbReference type="InterPro" id="IPR001810">
    <property type="entry name" value="F-box_dom"/>
</dbReference>
<feature type="domain" description="F-box" evidence="1">
    <location>
        <begin position="14"/>
        <end position="52"/>
    </location>
</feature>
<protein>
    <recommendedName>
        <fullName evidence="1">F-box domain-containing protein</fullName>
    </recommendedName>
</protein>
<evidence type="ECO:0000259" key="1">
    <source>
        <dbReference type="Pfam" id="PF00646"/>
    </source>
</evidence>
<dbReference type="PANTHER" id="PTHR33110">
    <property type="entry name" value="F-BOX/KELCH-REPEAT PROTEIN-RELATED"/>
    <property type="match status" value="1"/>
</dbReference>
<evidence type="ECO:0000313" key="2">
    <source>
        <dbReference type="EnsemblPlants" id="EMT03637"/>
    </source>
</evidence>
<reference evidence="2" key="1">
    <citation type="submission" date="2015-06" db="UniProtKB">
        <authorList>
            <consortium name="EnsemblPlants"/>
        </authorList>
    </citation>
    <scope>IDENTIFICATION</scope>
</reference>
<organism evidence="2">
    <name type="scientific">Aegilops tauschii</name>
    <name type="common">Tausch's goatgrass</name>
    <name type="synonym">Aegilops squarrosa</name>
    <dbReference type="NCBI Taxonomy" id="37682"/>
    <lineage>
        <taxon>Eukaryota</taxon>
        <taxon>Viridiplantae</taxon>
        <taxon>Streptophyta</taxon>
        <taxon>Embryophyta</taxon>
        <taxon>Tracheophyta</taxon>
        <taxon>Spermatophyta</taxon>
        <taxon>Magnoliopsida</taxon>
        <taxon>Liliopsida</taxon>
        <taxon>Poales</taxon>
        <taxon>Poaceae</taxon>
        <taxon>BOP clade</taxon>
        <taxon>Pooideae</taxon>
        <taxon>Triticodae</taxon>
        <taxon>Triticeae</taxon>
        <taxon>Triticinae</taxon>
        <taxon>Aegilops</taxon>
    </lineage>
</organism>
<dbReference type="SUPFAM" id="SSF81383">
    <property type="entry name" value="F-box domain"/>
    <property type="match status" value="1"/>
</dbReference>